<dbReference type="EMBL" id="JYDU01000180">
    <property type="protein sequence ID" value="KRX89959.1"/>
    <property type="molecule type" value="Genomic_DNA"/>
</dbReference>
<dbReference type="Proteomes" id="UP000054815">
    <property type="component" value="Unassembled WGS sequence"/>
</dbReference>
<reference evidence="1 2" key="1">
    <citation type="submission" date="2015-01" db="EMBL/GenBank/DDBJ databases">
        <title>Evolution of Trichinella species and genotypes.</title>
        <authorList>
            <person name="Korhonen P.K."/>
            <person name="Edoardo P."/>
            <person name="Giuseppe L.R."/>
            <person name="Gasser R.B."/>
        </authorList>
    </citation>
    <scope>NUCLEOTIDE SEQUENCE [LARGE SCALE GENOMIC DNA]</scope>
    <source>
        <strain evidence="1">ISS141</strain>
    </source>
</reference>
<evidence type="ECO:0000313" key="2">
    <source>
        <dbReference type="Proteomes" id="UP000054815"/>
    </source>
</evidence>
<organism evidence="1 2">
    <name type="scientific">Trichinella pseudospiralis</name>
    <name type="common">Parasitic roundworm</name>
    <dbReference type="NCBI Taxonomy" id="6337"/>
    <lineage>
        <taxon>Eukaryota</taxon>
        <taxon>Metazoa</taxon>
        <taxon>Ecdysozoa</taxon>
        <taxon>Nematoda</taxon>
        <taxon>Enoplea</taxon>
        <taxon>Dorylaimia</taxon>
        <taxon>Trichinellida</taxon>
        <taxon>Trichinellidae</taxon>
        <taxon>Trichinella</taxon>
    </lineage>
</organism>
<gene>
    <name evidence="1" type="ORF">T4E_6376</name>
</gene>
<accession>A0A0V0XPN7</accession>
<evidence type="ECO:0000313" key="1">
    <source>
        <dbReference type="EMBL" id="KRX89959.1"/>
    </source>
</evidence>
<comment type="caution">
    <text evidence="1">The sequence shown here is derived from an EMBL/GenBank/DDBJ whole genome shotgun (WGS) entry which is preliminary data.</text>
</comment>
<dbReference type="AlphaFoldDB" id="A0A0V0XPN7"/>
<name>A0A0V0XPN7_TRIPS</name>
<protein>
    <submittedName>
        <fullName evidence="1">Uncharacterized protein</fullName>
    </submittedName>
</protein>
<proteinExistence type="predicted"/>
<sequence length="76" mass="8676">MCLHLGYGSFLARLRDIVDELAQFCEEESYPEDIQELLEAVDAFYDKTLELQHQFDETLTGGGQDQDSAQWKTICG</sequence>